<dbReference type="EMBL" id="CP009512">
    <property type="protein sequence ID" value="AKB63725.1"/>
    <property type="molecule type" value="Genomic_DNA"/>
</dbReference>
<gene>
    <name evidence="2" type="ORF">MSMAS_0529</name>
</gene>
<dbReference type="HOGENOM" id="CLU_179907_0_0_2"/>
<feature type="region of interest" description="Disordered" evidence="1">
    <location>
        <begin position="41"/>
        <end position="60"/>
    </location>
</feature>
<dbReference type="Proteomes" id="UP000033097">
    <property type="component" value="Chromosome"/>
</dbReference>
<feature type="compositionally biased region" description="Basic and acidic residues" evidence="1">
    <location>
        <begin position="41"/>
        <end position="58"/>
    </location>
</feature>
<feature type="region of interest" description="Disordered" evidence="1">
    <location>
        <begin position="1"/>
        <end position="27"/>
    </location>
</feature>
<evidence type="ECO:0000313" key="2">
    <source>
        <dbReference type="EMBL" id="AKB63725.1"/>
    </source>
</evidence>
<dbReference type="SUPFAM" id="SSF140376">
    <property type="entry name" value="ChaB-like"/>
    <property type="match status" value="1"/>
</dbReference>
<dbReference type="InterPro" id="IPR009317">
    <property type="entry name" value="ChaB"/>
</dbReference>
<reference evidence="2 3" key="1">
    <citation type="submission" date="2014-07" db="EMBL/GenBank/DDBJ databases">
        <title>Methanogenic archaea and the global carbon cycle.</title>
        <authorList>
            <person name="Henriksen J.R."/>
            <person name="Luke J."/>
            <person name="Reinhart S."/>
            <person name="Benedict M.N."/>
            <person name="Youngblut N.D."/>
            <person name="Metcalf M.E."/>
            <person name="Whitaker R.J."/>
            <person name="Metcalf W.W."/>
        </authorList>
    </citation>
    <scope>NUCLEOTIDE SEQUENCE [LARGE SCALE GENOMIC DNA]</scope>
    <source>
        <strain evidence="2 3">S-6</strain>
    </source>
</reference>
<organism evidence="2 3">
    <name type="scientific">Methanosarcina mazei S-6</name>
    <dbReference type="NCBI Taxonomy" id="213585"/>
    <lineage>
        <taxon>Archaea</taxon>
        <taxon>Methanobacteriati</taxon>
        <taxon>Methanobacteriota</taxon>
        <taxon>Stenosarchaea group</taxon>
        <taxon>Methanomicrobia</taxon>
        <taxon>Methanosarcinales</taxon>
        <taxon>Methanosarcinaceae</taxon>
        <taxon>Methanosarcina</taxon>
    </lineage>
</organism>
<dbReference type="PATRIC" id="fig|213585.10.peg.654"/>
<name>A0A0E3RH67_METMZ</name>
<dbReference type="KEGG" id="mmj:MSMAS_0529"/>
<dbReference type="RefSeq" id="WP_011032723.1">
    <property type="nucleotide sequence ID" value="NZ_CP009512.1"/>
</dbReference>
<dbReference type="InterPro" id="IPR037205">
    <property type="entry name" value="ChaB_sf"/>
</dbReference>
<protein>
    <submittedName>
        <fullName evidence="2">Cation transport regulator chaB</fullName>
    </submittedName>
</protein>
<dbReference type="AlphaFoldDB" id="A0A0E3RH67"/>
<proteinExistence type="predicted"/>
<sequence length="81" mass="9571">MPEKQIPYKNNSELPDSVKDNLPGHGQDIYREAYNSAWEEYKDPSERKRDSSREETAHRVAWSAVKKKYEKNSEGNWVEKD</sequence>
<dbReference type="Gene3D" id="1.10.1740.70">
    <property type="entry name" value="ChaB"/>
    <property type="match status" value="1"/>
</dbReference>
<dbReference type="Pfam" id="PF06150">
    <property type="entry name" value="ChaB"/>
    <property type="match status" value="1"/>
</dbReference>
<evidence type="ECO:0000313" key="3">
    <source>
        <dbReference type="Proteomes" id="UP000033097"/>
    </source>
</evidence>
<evidence type="ECO:0000256" key="1">
    <source>
        <dbReference type="SAM" id="MobiDB-lite"/>
    </source>
</evidence>
<accession>A0A0E3RH67</accession>
<dbReference type="GeneID" id="24876689"/>